<dbReference type="Gene3D" id="3.50.50.60">
    <property type="entry name" value="FAD/NAD(P)-binding domain"/>
    <property type="match status" value="1"/>
</dbReference>
<dbReference type="InterPro" id="IPR038732">
    <property type="entry name" value="HpyO/CreE_NAD-binding"/>
</dbReference>
<evidence type="ECO:0000259" key="1">
    <source>
        <dbReference type="Pfam" id="PF13454"/>
    </source>
</evidence>
<dbReference type="EMBL" id="KB706134">
    <property type="protein sequence ID" value="EMR69101.1"/>
    <property type="molecule type" value="Genomic_DNA"/>
</dbReference>
<dbReference type="eggNOG" id="ENOG502RXKM">
    <property type="taxonomic scope" value="Eukaryota"/>
</dbReference>
<dbReference type="Proteomes" id="UP000012174">
    <property type="component" value="Unassembled WGS sequence"/>
</dbReference>
<dbReference type="KEGG" id="ela:UCREL1_3891"/>
<dbReference type="PANTHER" id="PTHR38688">
    <property type="entry name" value="PYR_REDOX_2 DOMAIN-CONTAINING PROTEIN"/>
    <property type="match status" value="1"/>
</dbReference>
<sequence length="423" mass="46801">MSTPLRAIVVGGGPGGITVLGNLLEHLPTTVAAAAAATAHENKKLMWVDPQFRGGRIDARYREVPSNTKVELFDKFAHEVSAFRDIVQRAPKLNAVTALQGLPQDRGCSLGYAADLCLMLTEGLRRHPDIEPRQSRVTASTLDKRTNVWNVELSDSEPVTVSRLILCTGSSPISNRLPMLSRLRGENLANPKEIDLDTALAPSVLAQTFSPAEESTVAVVGASHSAILVLMNLVELARTSHPRLRVKWFTRNKLRYAEYKDGWILRDNTGLKGQAADWARRNLDCDDPFPRSSPVADVVDKVWTAPPPVEEARYRDELPRCTHIVQAVGYARNPLPQLNVIDDGGNAAKPLEVSYDHATGRFFEDGPPVSKEKRAYVPGLFGAGIAFPERVIDPHGNVEYAVGFWKFMKFISRVMPEWLEERN</sequence>
<evidence type="ECO:0000313" key="2">
    <source>
        <dbReference type="EMBL" id="EMR69101.1"/>
    </source>
</evidence>
<reference evidence="3" key="1">
    <citation type="journal article" date="2013" name="Genome Announc.">
        <title>Draft genome sequence of the grapevine dieback fungus Eutypa lata UCR-EL1.</title>
        <authorList>
            <person name="Blanco-Ulate B."/>
            <person name="Rolshausen P.E."/>
            <person name="Cantu D."/>
        </authorList>
    </citation>
    <scope>NUCLEOTIDE SEQUENCE [LARGE SCALE GENOMIC DNA]</scope>
    <source>
        <strain evidence="3">UCR-EL1</strain>
    </source>
</reference>
<dbReference type="OrthoDB" id="432536at2759"/>
<name>M7TGN9_EUTLA</name>
<dbReference type="HOGENOM" id="CLU_033663_1_0_1"/>
<dbReference type="InterPro" id="IPR053275">
    <property type="entry name" value="Agnestin_monoxygenase"/>
</dbReference>
<gene>
    <name evidence="2" type="ORF">UCREL1_3891</name>
</gene>
<dbReference type="OMA" id="VEYAVGF"/>
<evidence type="ECO:0000313" key="3">
    <source>
        <dbReference type="Proteomes" id="UP000012174"/>
    </source>
</evidence>
<dbReference type="InterPro" id="IPR036188">
    <property type="entry name" value="FAD/NAD-bd_sf"/>
</dbReference>
<keyword evidence="3" id="KW-1185">Reference proteome</keyword>
<dbReference type="SUPFAM" id="SSF51905">
    <property type="entry name" value="FAD/NAD(P)-binding domain"/>
    <property type="match status" value="1"/>
</dbReference>
<dbReference type="STRING" id="1287681.M7TGN9"/>
<protein>
    <recommendedName>
        <fullName evidence="1">FAD-dependent urate hydroxylase HpyO/Asp monooxygenase CreE-like FAD/NAD(P)-binding domain-containing protein</fullName>
    </recommendedName>
</protein>
<accession>M7TGN9</accession>
<feature type="domain" description="FAD-dependent urate hydroxylase HpyO/Asp monooxygenase CreE-like FAD/NAD(P)-binding" evidence="1">
    <location>
        <begin position="9"/>
        <end position="170"/>
    </location>
</feature>
<dbReference type="PANTHER" id="PTHR38688:SF1">
    <property type="entry name" value="FAD_NAD(P)-BINDING DOMAIN-CONTAINING PROTEIN"/>
    <property type="match status" value="1"/>
</dbReference>
<proteinExistence type="predicted"/>
<dbReference type="Pfam" id="PF13454">
    <property type="entry name" value="NAD_binding_9"/>
    <property type="match status" value="1"/>
</dbReference>
<dbReference type="AlphaFoldDB" id="M7TGN9"/>
<organism evidence="2 3">
    <name type="scientific">Eutypa lata (strain UCR-EL1)</name>
    <name type="common">Grapevine dieback disease fungus</name>
    <name type="synonym">Eutypa armeniacae</name>
    <dbReference type="NCBI Taxonomy" id="1287681"/>
    <lineage>
        <taxon>Eukaryota</taxon>
        <taxon>Fungi</taxon>
        <taxon>Dikarya</taxon>
        <taxon>Ascomycota</taxon>
        <taxon>Pezizomycotina</taxon>
        <taxon>Sordariomycetes</taxon>
        <taxon>Xylariomycetidae</taxon>
        <taxon>Xylariales</taxon>
        <taxon>Diatrypaceae</taxon>
        <taxon>Eutypa</taxon>
    </lineage>
</organism>